<dbReference type="InterPro" id="IPR000225">
    <property type="entry name" value="Armadillo"/>
</dbReference>
<dbReference type="SMART" id="SM00185">
    <property type="entry name" value="ARM"/>
    <property type="match status" value="7"/>
</dbReference>
<feature type="region of interest" description="Disordered" evidence="7">
    <location>
        <begin position="1265"/>
        <end position="1340"/>
    </location>
</feature>
<feature type="compositionally biased region" description="Low complexity" evidence="7">
    <location>
        <begin position="289"/>
        <end position="298"/>
    </location>
</feature>
<keyword evidence="5" id="KW-0965">Cell junction</keyword>
<feature type="compositionally biased region" description="Polar residues" evidence="7">
    <location>
        <begin position="1316"/>
        <end position="1327"/>
    </location>
</feature>
<evidence type="ECO:0000313" key="9">
    <source>
        <dbReference type="Proteomes" id="UP000694388"/>
    </source>
</evidence>
<dbReference type="PANTHER" id="PTHR10372">
    <property type="entry name" value="PLAKOPHILLIN-RELATED"/>
    <property type="match status" value="1"/>
</dbReference>
<dbReference type="InterPro" id="IPR011989">
    <property type="entry name" value="ARM-like"/>
</dbReference>
<feature type="region of interest" description="Disordered" evidence="7">
    <location>
        <begin position="1010"/>
        <end position="1033"/>
    </location>
</feature>
<organism evidence="8 9">
    <name type="scientific">Eptatretus burgeri</name>
    <name type="common">Inshore hagfish</name>
    <dbReference type="NCBI Taxonomy" id="7764"/>
    <lineage>
        <taxon>Eukaryota</taxon>
        <taxon>Metazoa</taxon>
        <taxon>Chordata</taxon>
        <taxon>Craniata</taxon>
        <taxon>Vertebrata</taxon>
        <taxon>Cyclostomata</taxon>
        <taxon>Myxini</taxon>
        <taxon>Myxiniformes</taxon>
        <taxon>Myxinidae</taxon>
        <taxon>Eptatretinae</taxon>
        <taxon>Eptatretus</taxon>
    </lineage>
</organism>
<dbReference type="InterPro" id="IPR016024">
    <property type="entry name" value="ARM-type_fold"/>
</dbReference>
<dbReference type="InterPro" id="IPR028435">
    <property type="entry name" value="Plakophilin/d_Catenin"/>
</dbReference>
<dbReference type="PANTHER" id="PTHR10372:SF9">
    <property type="entry name" value="CATENIN DELTA-2"/>
    <property type="match status" value="1"/>
</dbReference>
<evidence type="ECO:0000256" key="1">
    <source>
        <dbReference type="ARBA" id="ARBA00004282"/>
    </source>
</evidence>
<proteinExistence type="inferred from homology"/>
<keyword evidence="4" id="KW-0130">Cell adhesion</keyword>
<evidence type="ECO:0000256" key="7">
    <source>
        <dbReference type="SAM" id="MobiDB-lite"/>
    </source>
</evidence>
<feature type="compositionally biased region" description="Low complexity" evidence="7">
    <location>
        <begin position="69"/>
        <end position="82"/>
    </location>
</feature>
<feature type="region of interest" description="Disordered" evidence="7">
    <location>
        <begin position="265"/>
        <end position="306"/>
    </location>
</feature>
<accession>A0A8C4R7Z3</accession>
<comment type="similarity">
    <text evidence="2">Belongs to the beta-catenin family.</text>
</comment>
<feature type="compositionally biased region" description="Polar residues" evidence="7">
    <location>
        <begin position="156"/>
        <end position="190"/>
    </location>
</feature>
<feature type="region of interest" description="Disordered" evidence="7">
    <location>
        <begin position="524"/>
        <end position="588"/>
    </location>
</feature>
<feature type="repeat" description="ARM" evidence="6">
    <location>
        <begin position="867"/>
        <end position="910"/>
    </location>
</feature>
<dbReference type="GO" id="GO:0005634">
    <property type="term" value="C:nucleus"/>
    <property type="evidence" value="ECO:0007669"/>
    <property type="project" value="TreeGrafter"/>
</dbReference>
<dbReference type="GO" id="GO:0005737">
    <property type="term" value="C:cytoplasm"/>
    <property type="evidence" value="ECO:0007669"/>
    <property type="project" value="TreeGrafter"/>
</dbReference>
<dbReference type="PROSITE" id="PS50176">
    <property type="entry name" value="ARM_REPEAT"/>
    <property type="match status" value="4"/>
</dbReference>
<dbReference type="SUPFAM" id="SSF48371">
    <property type="entry name" value="ARM repeat"/>
    <property type="match status" value="1"/>
</dbReference>
<feature type="compositionally biased region" description="Polar residues" evidence="7">
    <location>
        <begin position="336"/>
        <end position="359"/>
    </location>
</feature>
<evidence type="ECO:0000256" key="4">
    <source>
        <dbReference type="ARBA" id="ARBA00022889"/>
    </source>
</evidence>
<feature type="compositionally biased region" description="Basic and acidic residues" evidence="7">
    <location>
        <begin position="1328"/>
        <end position="1339"/>
    </location>
</feature>
<feature type="compositionally biased region" description="Polar residues" evidence="7">
    <location>
        <begin position="87"/>
        <end position="101"/>
    </location>
</feature>
<feature type="compositionally biased region" description="Low complexity" evidence="7">
    <location>
        <begin position="533"/>
        <end position="542"/>
    </location>
</feature>
<evidence type="ECO:0000256" key="3">
    <source>
        <dbReference type="ARBA" id="ARBA00022737"/>
    </source>
</evidence>
<feature type="region of interest" description="Disordered" evidence="7">
    <location>
        <begin position="1348"/>
        <end position="1367"/>
    </location>
</feature>
<dbReference type="Gene3D" id="1.25.10.10">
    <property type="entry name" value="Leucine-rich Repeat Variant"/>
    <property type="match status" value="1"/>
</dbReference>
<keyword evidence="3" id="KW-0677">Repeat</keyword>
<dbReference type="Ensembl" id="ENSEBUT00000026064.1">
    <property type="protein sequence ID" value="ENSEBUP00000025488.1"/>
    <property type="gene ID" value="ENSEBUG00000015673.1"/>
</dbReference>
<feature type="compositionally biased region" description="Polar residues" evidence="7">
    <location>
        <begin position="1265"/>
        <end position="1295"/>
    </location>
</feature>
<feature type="region of interest" description="Disordered" evidence="7">
    <location>
        <begin position="327"/>
        <end position="374"/>
    </location>
</feature>
<dbReference type="Pfam" id="PF00514">
    <property type="entry name" value="Arm"/>
    <property type="match status" value="3"/>
</dbReference>
<dbReference type="GeneTree" id="ENSGT00940000154952"/>
<dbReference type="Proteomes" id="UP000694388">
    <property type="component" value="Unplaced"/>
</dbReference>
<dbReference type="GO" id="GO:0014069">
    <property type="term" value="C:postsynaptic density"/>
    <property type="evidence" value="ECO:0007669"/>
    <property type="project" value="TreeGrafter"/>
</dbReference>
<keyword evidence="9" id="KW-1185">Reference proteome</keyword>
<evidence type="ECO:0000256" key="2">
    <source>
        <dbReference type="ARBA" id="ARBA00005462"/>
    </source>
</evidence>
<feature type="region of interest" description="Disordered" evidence="7">
    <location>
        <begin position="1"/>
        <end position="28"/>
    </location>
</feature>
<feature type="repeat" description="ARM" evidence="6">
    <location>
        <begin position="1110"/>
        <end position="1147"/>
    </location>
</feature>
<sequence length="1452" mass="155207">MEGGMEETDGVGELGRRASGPRDGGQGTVRASLILASVKEQELQFERLTRELEAEHHSLASQLQRCRLSADAGSGSSLSSNEDGSRWRTTGQPCSTSYQEYTSDESCPDTTAADRMTTSQQPLTAGECGSPSFSSTPAPDATFEPWGTGQVGETEGNPSSQPSPDSPLVTFSTFQTSASGQFGSPTTQHGSDGLLPLSEMSTGVRHHRPPPPDRPPGQPGVLSLSTRSLCYQLGNISNSSQGYAGIADDVNSNPHLWEGHDSEVVRDHHSTNPGSPWSDLSPVAPTGYLSPSTARPSPLSRPAPPAWSVPSPLPLYAQPGKFSYGLPPCLHRGNTDGASSESKTSSGEITHPTPTNIQKNQHEGDSEGSEYASSDGAISRVPAFSHNKEHTEVEETCIQRKHQGCIGQHNCEPLKHLERSYKCGQDWGNFSGSQLKADTVQAFMPENWPNTHIHEEQGKLKPSTDGWQTEAQRHVVEKPRERMCRGYRQGSLDTAETGSCGPGNGLQDGVQWVEHRSLYERRSMLPPRRLSASQTTNNSQQSLDPDTGHILSGHATPSHATPGYTTPGYVIPVGDNHPPPSPSYSCTTPLSSAGLHSGTGGCGLPGQPVPAPRSAVPGSPRTYFTLQRGSSTLGSSRRGSMARHDPTMPAYGTLSRLDSCCPRRSPHRLGSPARLHSPAGMSSFDSPWHAVVSHGDHAVQSSPVSTAPLAHRMHAGSPGMTAMYGQPACPEAFLLGPSFGPKEQEIPPGQAWLGTLPRGHSRQLSLDSVLPDNRDATWRDPELPEVVSMLQHELQAVQANAAAYLQHICYGDDAVKTEVRKLGGISLLVNLLDHGSGEVRRGACGALRNLVYGKANDANKLALQSCGGVPGLARLLRTASDLESRELATGVLWNISSCEALKVPILQSALPVLSHSLVSPSNLNVLATPGSKDNSILTNTTGCLRNVSSAGEEARRRLRECEGLVEALLSLVQASLGSAHVNGKVVENAVCVLRNLSYRLEAEAGLSRDRGSAASGAAGGAGDEGSSCWGRKKKRKAASEGEWEAGGQAPEAVQGAARLWHPAVVRPYLAVLAECSNPDTLEGAAGALQNLAAGSWKWANYVRAAVRKEKGLPILVELLRVDSERVMCAVATALRNMALDARNKELIGKYALRDLVQRLPSGEMTNSPGREARAAAVCCALNEVVSRNAENARALRDAGGITRLVAIARGRAGKQPQKVVRAASQVLGTLWQYRDLRSLYRKDGWTQLDFSPGTACADWDQQKTCETLSSSPGPHRSSPQMSQANMSAVASQEQPTGEERRLGGGDTRCILPASRQPVNHHQASARESTQDGHVPEVRRLPAVSYRSYSVPAAEDSRTNRSPSQQLRPLVTTTLARHGSLPPFPPSPSPHRLPDGLATTRRGPRPTPPPRANTTHTVKAHHNYVDFYSAARPPYSTSSYEASQLHGADDSWV</sequence>
<protein>
    <submittedName>
        <fullName evidence="8">Uncharacterized protein</fullName>
    </submittedName>
</protein>
<dbReference type="GO" id="GO:0098609">
    <property type="term" value="P:cell-cell adhesion"/>
    <property type="evidence" value="ECO:0007669"/>
    <property type="project" value="InterPro"/>
</dbReference>
<dbReference type="GO" id="GO:0060997">
    <property type="term" value="P:dendritic spine morphogenesis"/>
    <property type="evidence" value="ECO:0007669"/>
    <property type="project" value="TreeGrafter"/>
</dbReference>
<feature type="region of interest" description="Disordered" evidence="7">
    <location>
        <begin position="623"/>
        <end position="649"/>
    </location>
</feature>
<evidence type="ECO:0000256" key="6">
    <source>
        <dbReference type="PROSITE-ProRule" id="PRU00259"/>
    </source>
</evidence>
<evidence type="ECO:0000256" key="5">
    <source>
        <dbReference type="ARBA" id="ARBA00022949"/>
    </source>
</evidence>
<feature type="compositionally biased region" description="Acidic residues" evidence="7">
    <location>
        <begin position="1"/>
        <end position="10"/>
    </location>
</feature>
<feature type="region of interest" description="Disordered" evidence="7">
    <location>
        <begin position="1375"/>
        <end position="1417"/>
    </location>
</feature>
<feature type="compositionally biased region" description="Low complexity" evidence="7">
    <location>
        <begin position="628"/>
        <end position="639"/>
    </location>
</feature>
<name>A0A8C4R7Z3_EPTBU</name>
<feature type="repeat" description="ARM" evidence="6">
    <location>
        <begin position="823"/>
        <end position="856"/>
    </location>
</feature>
<reference evidence="8" key="1">
    <citation type="submission" date="2025-05" db="UniProtKB">
        <authorList>
            <consortium name="Ensembl"/>
        </authorList>
    </citation>
    <scope>IDENTIFICATION</scope>
</reference>
<comment type="subcellular location">
    <subcellularLocation>
        <location evidence="1">Cell junction</location>
    </subcellularLocation>
</comment>
<dbReference type="GO" id="GO:0005886">
    <property type="term" value="C:plasma membrane"/>
    <property type="evidence" value="ECO:0007669"/>
    <property type="project" value="TreeGrafter"/>
</dbReference>
<feature type="region of interest" description="Disordered" evidence="7">
    <location>
        <begin position="56"/>
        <end position="225"/>
    </location>
</feature>
<dbReference type="GO" id="GO:0005912">
    <property type="term" value="C:adherens junction"/>
    <property type="evidence" value="ECO:0007669"/>
    <property type="project" value="TreeGrafter"/>
</dbReference>
<evidence type="ECO:0000313" key="8">
    <source>
        <dbReference type="Ensembl" id="ENSEBUP00000025448.1"/>
    </source>
</evidence>
<feature type="repeat" description="ARM" evidence="6">
    <location>
        <begin position="963"/>
        <end position="1011"/>
    </location>
</feature>
<feature type="compositionally biased region" description="Pro residues" evidence="7">
    <location>
        <begin position="1381"/>
        <end position="1390"/>
    </location>
</feature>
<dbReference type="Ensembl" id="ENSEBUT00000026024.1">
    <property type="protein sequence ID" value="ENSEBUP00000025448.1"/>
    <property type="gene ID" value="ENSEBUG00000015673.1"/>
</dbReference>
<dbReference type="Ensembl" id="ENSEBUT00000025997.1">
    <property type="protein sequence ID" value="ENSEBUP00000025421.1"/>
    <property type="gene ID" value="ENSEBUG00000015673.1"/>
</dbReference>